<dbReference type="RefSeq" id="WP_377089092.1">
    <property type="nucleotide sequence ID" value="NZ_JBHSJL010000014.1"/>
</dbReference>
<evidence type="ECO:0000256" key="4">
    <source>
        <dbReference type="ARBA" id="ARBA00022968"/>
    </source>
</evidence>
<keyword evidence="6" id="KW-0333">Golgi apparatus</keyword>
<protein>
    <submittedName>
        <fullName evidence="9">Glycoside hydrolase family 71/99-like protein</fullName>
    </submittedName>
</protein>
<dbReference type="Pfam" id="PF16317">
    <property type="entry name" value="Glyco_hydro_99"/>
    <property type="match status" value="1"/>
</dbReference>
<evidence type="ECO:0000256" key="5">
    <source>
        <dbReference type="ARBA" id="ARBA00022989"/>
    </source>
</evidence>
<evidence type="ECO:0000256" key="3">
    <source>
        <dbReference type="ARBA" id="ARBA00022801"/>
    </source>
</evidence>
<keyword evidence="7" id="KW-0472">Membrane</keyword>
<dbReference type="Proteomes" id="UP001597389">
    <property type="component" value="Unassembled WGS sequence"/>
</dbReference>
<evidence type="ECO:0000256" key="2">
    <source>
        <dbReference type="ARBA" id="ARBA00022692"/>
    </source>
</evidence>
<evidence type="ECO:0000313" key="10">
    <source>
        <dbReference type="Proteomes" id="UP001597389"/>
    </source>
</evidence>
<dbReference type="EMBL" id="JBHUJB010000025">
    <property type="protein sequence ID" value="MFD2158455.1"/>
    <property type="molecule type" value="Genomic_DNA"/>
</dbReference>
<dbReference type="Gene3D" id="3.20.20.80">
    <property type="entry name" value="Glycosidases"/>
    <property type="match status" value="1"/>
</dbReference>
<feature type="signal peptide" evidence="8">
    <location>
        <begin position="1"/>
        <end position="22"/>
    </location>
</feature>
<evidence type="ECO:0000256" key="7">
    <source>
        <dbReference type="ARBA" id="ARBA00023136"/>
    </source>
</evidence>
<evidence type="ECO:0000256" key="8">
    <source>
        <dbReference type="SAM" id="SignalP"/>
    </source>
</evidence>
<keyword evidence="3" id="KW-0378">Hydrolase</keyword>
<comment type="subcellular location">
    <subcellularLocation>
        <location evidence="1">Golgi apparatus membrane</location>
        <topology evidence="1">Single-pass type II membrane protein</topology>
    </subcellularLocation>
</comment>
<dbReference type="PANTHER" id="PTHR13572">
    <property type="entry name" value="ENDO-ALPHA-1,2-MANNOSIDASE"/>
    <property type="match status" value="1"/>
</dbReference>
<feature type="chain" id="PRO_5046794037" evidence="8">
    <location>
        <begin position="23"/>
        <end position="401"/>
    </location>
</feature>
<sequence>MNLPRLLAFYFLTMTASMLAMAQPRPLVLVHYMPWYESKEISGKWGWHWTMNGRFNPDHIQPNGQRDIASHHYPLLGAYDSRDPDLLACHTQLMQITGIDGVIIDWYGCQNFRAYPKIHQSTQHLIESIKQAGLKYAICYEDRTIEAISEQKQLSPTQEIELCQQDLAWLSKHCFSDPAYVKLAGRPILPVFGPVHFKTPQQWQSILSNVSPKPAFYALPHMTQQTNADGSFGWPPVHGGKEISTHQWKKYLQTLYSQKTDKTIAIAFPRFQDIYSTSYGSIDPRGTKTFSESLHLAKQSNAPIIQIATWNDFGEGTVIEPTIQTSYQYLELLQKSLNPKTTPQDLRLPIQLYHLKKYYHSNQKIRTELQNASRQITLGNLPAARSLILPYLNTPTIPLGE</sequence>
<keyword evidence="5" id="KW-1133">Transmembrane helix</keyword>
<keyword evidence="4" id="KW-0735">Signal-anchor</keyword>
<keyword evidence="2" id="KW-0812">Transmembrane</keyword>
<dbReference type="InterPro" id="IPR026071">
    <property type="entry name" value="Glyco_Hydrolase_99"/>
</dbReference>
<dbReference type="PANTHER" id="PTHR13572:SF4">
    <property type="entry name" value="RE57134P"/>
    <property type="match status" value="1"/>
</dbReference>
<comment type="caution">
    <text evidence="9">The sequence shown here is derived from an EMBL/GenBank/DDBJ whole genome shotgun (WGS) entry which is preliminary data.</text>
</comment>
<name>A0ABW4Z9P4_9BACT</name>
<keyword evidence="10" id="KW-1185">Reference proteome</keyword>
<keyword evidence="8" id="KW-0732">Signal</keyword>
<evidence type="ECO:0000313" key="9">
    <source>
        <dbReference type="EMBL" id="MFD2158455.1"/>
    </source>
</evidence>
<dbReference type="CDD" id="cd11575">
    <property type="entry name" value="GH99_GH71_like_3"/>
    <property type="match status" value="1"/>
</dbReference>
<gene>
    <name evidence="9" type="ORF">ACFSW8_06055</name>
</gene>
<reference evidence="10" key="1">
    <citation type="journal article" date="2019" name="Int. J. Syst. Evol. Microbiol.">
        <title>The Global Catalogue of Microorganisms (GCM) 10K type strain sequencing project: providing services to taxonomists for standard genome sequencing and annotation.</title>
        <authorList>
            <consortium name="The Broad Institute Genomics Platform"/>
            <consortium name="The Broad Institute Genome Sequencing Center for Infectious Disease"/>
            <person name="Wu L."/>
            <person name="Ma J."/>
        </authorList>
    </citation>
    <scope>NUCLEOTIDE SEQUENCE [LARGE SCALE GENOMIC DNA]</scope>
    <source>
        <strain evidence="10">CCUG 57942</strain>
    </source>
</reference>
<proteinExistence type="predicted"/>
<evidence type="ECO:0000256" key="6">
    <source>
        <dbReference type="ARBA" id="ARBA00023034"/>
    </source>
</evidence>
<evidence type="ECO:0000256" key="1">
    <source>
        <dbReference type="ARBA" id="ARBA00004323"/>
    </source>
</evidence>
<organism evidence="9 10">
    <name type="scientific">Rubritalea tangerina</name>
    <dbReference type="NCBI Taxonomy" id="430798"/>
    <lineage>
        <taxon>Bacteria</taxon>
        <taxon>Pseudomonadati</taxon>
        <taxon>Verrucomicrobiota</taxon>
        <taxon>Verrucomicrobiia</taxon>
        <taxon>Verrucomicrobiales</taxon>
        <taxon>Rubritaleaceae</taxon>
        <taxon>Rubritalea</taxon>
    </lineage>
</organism>
<accession>A0ABW4Z9P4</accession>